<sequence length="127" mass="14625">MDLLISVLTVYGLSAIITISKIFEPLRDFAEKNSPNFWKYLTSCMQCLPFWVGIFVSLIIGVPFEAMNEKLPYSLNVFLTYLLSGALFSGTTLIIHTIFIRIKGKKWDEMQEKERIRKIKKGIISEN</sequence>
<dbReference type="Proteomes" id="UP001268651">
    <property type="component" value="Unassembled WGS sequence"/>
</dbReference>
<evidence type="ECO:0000313" key="2">
    <source>
        <dbReference type="EMBL" id="MDU8885036.1"/>
    </source>
</evidence>
<evidence type="ECO:0000256" key="1">
    <source>
        <dbReference type="SAM" id="Phobius"/>
    </source>
</evidence>
<keyword evidence="1" id="KW-1133">Transmembrane helix</keyword>
<name>A0ABU3U3W1_9FLAO</name>
<keyword evidence="3" id="KW-1185">Reference proteome</keyword>
<reference evidence="2 3" key="1">
    <citation type="submission" date="2023-10" db="EMBL/GenBank/DDBJ databases">
        <title>Marimonas sp. nov. isolated from tidal mud flat.</title>
        <authorList>
            <person name="Jaincy N.J."/>
            <person name="Srinivasan S."/>
            <person name="Lee S.-S."/>
        </authorList>
    </citation>
    <scope>NUCLEOTIDE SEQUENCE [LARGE SCALE GENOMIC DNA]</scope>
    <source>
        <strain evidence="2 3">MJ-SS3</strain>
    </source>
</reference>
<feature type="transmembrane region" description="Helical" evidence="1">
    <location>
        <begin position="78"/>
        <end position="100"/>
    </location>
</feature>
<gene>
    <name evidence="2" type="ORF">RXV94_02610</name>
</gene>
<evidence type="ECO:0008006" key="4">
    <source>
        <dbReference type="Google" id="ProtNLM"/>
    </source>
</evidence>
<feature type="transmembrane region" description="Helical" evidence="1">
    <location>
        <begin position="6"/>
        <end position="23"/>
    </location>
</feature>
<evidence type="ECO:0000313" key="3">
    <source>
        <dbReference type="Proteomes" id="UP001268651"/>
    </source>
</evidence>
<feature type="transmembrane region" description="Helical" evidence="1">
    <location>
        <begin position="44"/>
        <end position="66"/>
    </location>
</feature>
<accession>A0ABU3U3W1</accession>
<protein>
    <recommendedName>
        <fullName evidence="4">DUF1360 domain-containing protein</fullName>
    </recommendedName>
</protein>
<organism evidence="2 3">
    <name type="scientific">Gilvirhabdus luticola</name>
    <dbReference type="NCBI Taxonomy" id="3079858"/>
    <lineage>
        <taxon>Bacteria</taxon>
        <taxon>Pseudomonadati</taxon>
        <taxon>Bacteroidota</taxon>
        <taxon>Flavobacteriia</taxon>
        <taxon>Flavobacteriales</taxon>
        <taxon>Flavobacteriaceae</taxon>
        <taxon>Gilvirhabdus</taxon>
    </lineage>
</organism>
<proteinExistence type="predicted"/>
<dbReference type="RefSeq" id="WP_316660862.1">
    <property type="nucleotide sequence ID" value="NZ_JAWHTF010000001.1"/>
</dbReference>
<keyword evidence="1" id="KW-0472">Membrane</keyword>
<keyword evidence="1" id="KW-0812">Transmembrane</keyword>
<dbReference type="EMBL" id="JAWHTF010000001">
    <property type="protein sequence ID" value="MDU8885036.1"/>
    <property type="molecule type" value="Genomic_DNA"/>
</dbReference>
<comment type="caution">
    <text evidence="2">The sequence shown here is derived from an EMBL/GenBank/DDBJ whole genome shotgun (WGS) entry which is preliminary data.</text>
</comment>